<dbReference type="CDD" id="cd03262">
    <property type="entry name" value="ABC_HisP_GlnQ"/>
    <property type="match status" value="1"/>
</dbReference>
<dbReference type="GO" id="GO:0005886">
    <property type="term" value="C:plasma membrane"/>
    <property type="evidence" value="ECO:0007669"/>
    <property type="project" value="UniProtKB-SubCell"/>
</dbReference>
<name>A0AAV2WFZ7_MYCNE</name>
<feature type="domain" description="ABC transporter" evidence="11">
    <location>
        <begin position="6"/>
        <end position="242"/>
    </location>
</feature>
<keyword evidence="8" id="KW-0472">Membrane</keyword>
<dbReference type="PROSITE" id="PS50893">
    <property type="entry name" value="ABC_TRANSPORTER_2"/>
    <property type="match status" value="1"/>
</dbReference>
<sequence length="246" mass="26748">MTADMIEISDLRLSFGDHEVLHGVSCRVAPREVVCIIGASGSGKSTLLRCMNGLERPTHGSVVVNGHALGPQDKRTDLAIVRRDVGMVFQHFNLFPHMTVAQNIALAPQRVLGCDRKEATQRAHTLLERVGLAGKADSYPDSLSGGQAQRVAIARALAMQPKVMLFDEPTSALDPEIVGEVLAVMKGLAQDGMTMVVVTHEMGFAREVADRVIYMDEGRVIETGSPKDLFGTPQMTRTREFLSKVL</sequence>
<evidence type="ECO:0000256" key="3">
    <source>
        <dbReference type="ARBA" id="ARBA00022448"/>
    </source>
</evidence>
<dbReference type="GO" id="GO:0016887">
    <property type="term" value="F:ATP hydrolysis activity"/>
    <property type="evidence" value="ECO:0007669"/>
    <property type="project" value="InterPro"/>
</dbReference>
<accession>A0AAV2WFZ7</accession>
<dbReference type="InterPro" id="IPR027417">
    <property type="entry name" value="P-loop_NTPase"/>
</dbReference>
<evidence type="ECO:0000256" key="6">
    <source>
        <dbReference type="ARBA" id="ARBA00022840"/>
    </source>
</evidence>
<evidence type="ECO:0000256" key="9">
    <source>
        <dbReference type="ARBA" id="ARBA00038850"/>
    </source>
</evidence>
<evidence type="ECO:0000256" key="7">
    <source>
        <dbReference type="ARBA" id="ARBA00022970"/>
    </source>
</evidence>
<keyword evidence="3" id="KW-0813">Transport</keyword>
<dbReference type="InterPro" id="IPR003593">
    <property type="entry name" value="AAA+_ATPase"/>
</dbReference>
<evidence type="ECO:0000256" key="1">
    <source>
        <dbReference type="ARBA" id="ARBA00004202"/>
    </source>
</evidence>
<dbReference type="GO" id="GO:0015426">
    <property type="term" value="F:ATPase-coupled polar amino acid-transporter activity"/>
    <property type="evidence" value="ECO:0007669"/>
    <property type="project" value="UniProtKB-EC"/>
</dbReference>
<evidence type="ECO:0000256" key="8">
    <source>
        <dbReference type="ARBA" id="ARBA00023136"/>
    </source>
</evidence>
<keyword evidence="6 12" id="KW-0067">ATP-binding</keyword>
<proteinExistence type="inferred from homology"/>
<protein>
    <recommendedName>
        <fullName evidence="9">ABC-type polar-amino-acid transporter</fullName>
        <ecNumber evidence="9">7.4.2.1</ecNumber>
    </recommendedName>
</protein>
<evidence type="ECO:0000313" key="13">
    <source>
        <dbReference type="Proteomes" id="UP000028864"/>
    </source>
</evidence>
<dbReference type="SUPFAM" id="SSF52540">
    <property type="entry name" value="P-loop containing nucleoside triphosphate hydrolases"/>
    <property type="match status" value="1"/>
</dbReference>
<comment type="similarity">
    <text evidence="2">Belongs to the ABC transporter superfamily.</text>
</comment>
<dbReference type="Proteomes" id="UP000028864">
    <property type="component" value="Unassembled WGS sequence"/>
</dbReference>
<evidence type="ECO:0000256" key="4">
    <source>
        <dbReference type="ARBA" id="ARBA00022475"/>
    </source>
</evidence>
<keyword evidence="7" id="KW-0029">Amino-acid transport</keyword>
<keyword evidence="4" id="KW-1003">Cell membrane</keyword>
<evidence type="ECO:0000256" key="10">
    <source>
        <dbReference type="ARBA" id="ARBA00047624"/>
    </source>
</evidence>
<reference evidence="12" key="2">
    <citation type="submission" date="2015-09" db="EMBL/GenBank/DDBJ databases">
        <title>Draft genome sequence of Mycobacterium neoaurum DSM 44074.</title>
        <authorList>
            <person name="Croce O."/>
            <person name="Robert C."/>
            <person name="Raoult D."/>
            <person name="Drancourt M."/>
        </authorList>
    </citation>
    <scope>NUCLEOTIDE SEQUENCE</scope>
    <source>
        <strain evidence="12">DSM 44074</strain>
    </source>
</reference>
<dbReference type="AlphaFoldDB" id="A0AAV2WFZ7"/>
<keyword evidence="5" id="KW-0547">Nucleotide-binding</keyword>
<dbReference type="RefSeq" id="WP_275543307.1">
    <property type="nucleotide sequence ID" value="NZ_LK021337.1"/>
</dbReference>
<dbReference type="InterPro" id="IPR030679">
    <property type="entry name" value="ABC_ATPase_HisP-typ"/>
</dbReference>
<comment type="catalytic activity">
    <reaction evidence="10">
        <text>a polar amino acid(out) + ATP + H2O = a polar amino acid(in) + ADP + phosphate + H(+)</text>
        <dbReference type="Rhea" id="RHEA:14673"/>
        <dbReference type="ChEBI" id="CHEBI:15377"/>
        <dbReference type="ChEBI" id="CHEBI:15378"/>
        <dbReference type="ChEBI" id="CHEBI:30616"/>
        <dbReference type="ChEBI" id="CHEBI:43474"/>
        <dbReference type="ChEBI" id="CHEBI:62031"/>
        <dbReference type="ChEBI" id="CHEBI:456216"/>
        <dbReference type="EC" id="7.4.2.1"/>
    </reaction>
    <physiologicalReaction direction="left-to-right" evidence="10">
        <dbReference type="Rhea" id="RHEA:14674"/>
    </physiologicalReaction>
</comment>
<evidence type="ECO:0000256" key="5">
    <source>
        <dbReference type="ARBA" id="ARBA00022741"/>
    </source>
</evidence>
<comment type="subcellular location">
    <subcellularLocation>
        <location evidence="1">Cell membrane</location>
        <topology evidence="1">Peripheral membrane protein</topology>
    </subcellularLocation>
</comment>
<dbReference type="FunFam" id="3.40.50.300:FF:000020">
    <property type="entry name" value="Amino acid ABC transporter ATP-binding component"/>
    <property type="match status" value="1"/>
</dbReference>
<dbReference type="PANTHER" id="PTHR43166:SF9">
    <property type="entry name" value="GLUTAMATE_ASPARTATE IMPORT ATP-BINDING PROTEIN GLTL"/>
    <property type="match status" value="1"/>
</dbReference>
<gene>
    <name evidence="12" type="ORF">BN1047_01064</name>
</gene>
<dbReference type="Pfam" id="PF00005">
    <property type="entry name" value="ABC_tran"/>
    <property type="match status" value="1"/>
</dbReference>
<dbReference type="InterPro" id="IPR050086">
    <property type="entry name" value="MetN_ABC_transporter-like"/>
</dbReference>
<dbReference type="InterPro" id="IPR003439">
    <property type="entry name" value="ABC_transporter-like_ATP-bd"/>
</dbReference>
<dbReference type="EC" id="7.4.2.1" evidence="9"/>
<dbReference type="PIRSF" id="PIRSF039085">
    <property type="entry name" value="ABC_ATPase_HisP"/>
    <property type="match status" value="1"/>
</dbReference>
<evidence type="ECO:0000313" key="12">
    <source>
        <dbReference type="EMBL" id="CDQ43200.1"/>
    </source>
</evidence>
<evidence type="ECO:0000256" key="2">
    <source>
        <dbReference type="ARBA" id="ARBA00005417"/>
    </source>
</evidence>
<reference evidence="12" key="1">
    <citation type="submission" date="2014-05" db="EMBL/GenBank/DDBJ databases">
        <authorList>
            <person name="Urmite Genomes"/>
        </authorList>
    </citation>
    <scope>NUCLEOTIDE SEQUENCE</scope>
    <source>
        <strain evidence="12">DSM 44074</strain>
    </source>
</reference>
<dbReference type="PROSITE" id="PS00211">
    <property type="entry name" value="ABC_TRANSPORTER_1"/>
    <property type="match status" value="1"/>
</dbReference>
<evidence type="ECO:0000259" key="11">
    <source>
        <dbReference type="PROSITE" id="PS50893"/>
    </source>
</evidence>
<dbReference type="InterPro" id="IPR017871">
    <property type="entry name" value="ABC_transporter-like_CS"/>
</dbReference>
<organism evidence="12 13">
    <name type="scientific">Mycolicibacterium neoaurum</name>
    <name type="common">Mycobacterium neoaurum</name>
    <dbReference type="NCBI Taxonomy" id="1795"/>
    <lineage>
        <taxon>Bacteria</taxon>
        <taxon>Bacillati</taxon>
        <taxon>Actinomycetota</taxon>
        <taxon>Actinomycetes</taxon>
        <taxon>Mycobacteriales</taxon>
        <taxon>Mycobacteriaceae</taxon>
        <taxon>Mycolicibacterium</taxon>
    </lineage>
</organism>
<dbReference type="EMBL" id="LK021337">
    <property type="protein sequence ID" value="CDQ43200.1"/>
    <property type="molecule type" value="Genomic_DNA"/>
</dbReference>
<dbReference type="GO" id="GO:0005524">
    <property type="term" value="F:ATP binding"/>
    <property type="evidence" value="ECO:0007669"/>
    <property type="project" value="UniProtKB-KW"/>
</dbReference>
<dbReference type="PANTHER" id="PTHR43166">
    <property type="entry name" value="AMINO ACID IMPORT ATP-BINDING PROTEIN"/>
    <property type="match status" value="1"/>
</dbReference>
<dbReference type="SMART" id="SM00382">
    <property type="entry name" value="AAA"/>
    <property type="match status" value="1"/>
</dbReference>
<dbReference type="Gene3D" id="3.40.50.300">
    <property type="entry name" value="P-loop containing nucleotide triphosphate hydrolases"/>
    <property type="match status" value="1"/>
</dbReference>